<name>A0ABV6M8Y5_9ACTN</name>
<dbReference type="EMBL" id="JBHLUH010000056">
    <property type="protein sequence ID" value="MFC0531190.1"/>
    <property type="molecule type" value="Genomic_DNA"/>
</dbReference>
<proteinExistence type="predicted"/>
<dbReference type="Pfam" id="PF13669">
    <property type="entry name" value="Glyoxalase_4"/>
    <property type="match status" value="1"/>
</dbReference>
<dbReference type="PANTHER" id="PTHR43048:SF3">
    <property type="entry name" value="METHYLMALONYL-COA EPIMERASE, MITOCHONDRIAL"/>
    <property type="match status" value="1"/>
</dbReference>
<gene>
    <name evidence="3" type="ORF">ACFFIA_26460</name>
</gene>
<dbReference type="InterPro" id="IPR029068">
    <property type="entry name" value="Glyas_Bleomycin-R_OHBP_Dase"/>
</dbReference>
<evidence type="ECO:0000313" key="3">
    <source>
        <dbReference type="EMBL" id="MFC0531190.1"/>
    </source>
</evidence>
<dbReference type="Gene3D" id="3.10.180.10">
    <property type="entry name" value="2,3-Dihydroxybiphenyl 1,2-Dioxygenase, domain 1"/>
    <property type="match status" value="1"/>
</dbReference>
<reference evidence="3 4" key="1">
    <citation type="submission" date="2024-09" db="EMBL/GenBank/DDBJ databases">
        <authorList>
            <person name="Sun Q."/>
            <person name="Mori K."/>
        </authorList>
    </citation>
    <scope>NUCLEOTIDE SEQUENCE [LARGE SCALE GENOMIC DNA]</scope>
    <source>
        <strain evidence="3 4">TBRC 3947</strain>
    </source>
</reference>
<dbReference type="RefSeq" id="WP_377255150.1">
    <property type="nucleotide sequence ID" value="NZ_JBHLUH010000056.1"/>
</dbReference>
<accession>A0ABV6M8Y5</accession>
<evidence type="ECO:0000256" key="1">
    <source>
        <dbReference type="ARBA" id="ARBA00022723"/>
    </source>
</evidence>
<dbReference type="InterPro" id="IPR037523">
    <property type="entry name" value="VOC_core"/>
</dbReference>
<organism evidence="3 4">
    <name type="scientific">Phytohabitans kaempferiae</name>
    <dbReference type="NCBI Taxonomy" id="1620943"/>
    <lineage>
        <taxon>Bacteria</taxon>
        <taxon>Bacillati</taxon>
        <taxon>Actinomycetota</taxon>
        <taxon>Actinomycetes</taxon>
        <taxon>Micromonosporales</taxon>
        <taxon>Micromonosporaceae</taxon>
    </lineage>
</organism>
<dbReference type="PROSITE" id="PS51819">
    <property type="entry name" value="VOC"/>
    <property type="match status" value="1"/>
</dbReference>
<protein>
    <submittedName>
        <fullName evidence="3">VOC family protein</fullName>
    </submittedName>
</protein>
<keyword evidence="1" id="KW-0479">Metal-binding</keyword>
<dbReference type="Proteomes" id="UP001589867">
    <property type="component" value="Unassembled WGS sequence"/>
</dbReference>
<evidence type="ECO:0000259" key="2">
    <source>
        <dbReference type="PROSITE" id="PS51819"/>
    </source>
</evidence>
<feature type="domain" description="VOC" evidence="2">
    <location>
        <begin position="67"/>
        <end position="201"/>
    </location>
</feature>
<dbReference type="PANTHER" id="PTHR43048">
    <property type="entry name" value="METHYLMALONYL-COA EPIMERASE"/>
    <property type="match status" value="1"/>
</dbReference>
<sequence length="236" mass="25298">MAENGVGDLRAATAQAWRAVERMRARLDDLGGGGVLGVLGERIAALLGEFAWEIGMVDPAEAPPGTRLDHVGIVVRDLRAAATLYGDLLGGTLVTGGVHHGVGVRSMHFTYPGGPGGTSGGTKVELLEPMRPGPIARFLEARGSGGMHHLTFFTPDLTNAIDDLARGGLTVVDIDRSAPEWHEAYLSPRDTQGCLVQIAQSPDIERVAGITVDSVLRDEWEWRDHVPRRVTTEARR</sequence>
<comment type="caution">
    <text evidence="3">The sequence shown here is derived from an EMBL/GenBank/DDBJ whole genome shotgun (WGS) entry which is preliminary data.</text>
</comment>
<keyword evidence="4" id="KW-1185">Reference proteome</keyword>
<dbReference type="InterPro" id="IPR051785">
    <property type="entry name" value="MMCE/EMCE_epimerase"/>
</dbReference>
<dbReference type="SUPFAM" id="SSF54593">
    <property type="entry name" value="Glyoxalase/Bleomycin resistance protein/Dihydroxybiphenyl dioxygenase"/>
    <property type="match status" value="1"/>
</dbReference>
<evidence type="ECO:0000313" key="4">
    <source>
        <dbReference type="Proteomes" id="UP001589867"/>
    </source>
</evidence>